<proteinExistence type="predicted"/>
<organism evidence="1 2">
    <name type="scientific">Kingdonia uniflora</name>
    <dbReference type="NCBI Taxonomy" id="39325"/>
    <lineage>
        <taxon>Eukaryota</taxon>
        <taxon>Viridiplantae</taxon>
        <taxon>Streptophyta</taxon>
        <taxon>Embryophyta</taxon>
        <taxon>Tracheophyta</taxon>
        <taxon>Spermatophyta</taxon>
        <taxon>Magnoliopsida</taxon>
        <taxon>Ranunculales</taxon>
        <taxon>Circaeasteraceae</taxon>
        <taxon>Kingdonia</taxon>
    </lineage>
</organism>
<protein>
    <submittedName>
        <fullName evidence="1">Uncharacterized protein</fullName>
    </submittedName>
</protein>
<accession>A0A7J7LS14</accession>
<evidence type="ECO:0000313" key="1">
    <source>
        <dbReference type="EMBL" id="KAF6145340.1"/>
    </source>
</evidence>
<name>A0A7J7LS14_9MAGN</name>
<comment type="caution">
    <text evidence="1">The sequence shown here is derived from an EMBL/GenBank/DDBJ whole genome shotgun (WGS) entry which is preliminary data.</text>
</comment>
<evidence type="ECO:0000313" key="2">
    <source>
        <dbReference type="Proteomes" id="UP000541444"/>
    </source>
</evidence>
<reference evidence="1 2" key="1">
    <citation type="journal article" date="2020" name="IScience">
        <title>Genome Sequencing of the Endangered Kingdonia uniflora (Circaeasteraceae, Ranunculales) Reveals Potential Mechanisms of Evolutionary Specialization.</title>
        <authorList>
            <person name="Sun Y."/>
            <person name="Deng T."/>
            <person name="Zhang A."/>
            <person name="Moore M.J."/>
            <person name="Landis J.B."/>
            <person name="Lin N."/>
            <person name="Zhang H."/>
            <person name="Zhang X."/>
            <person name="Huang J."/>
            <person name="Zhang X."/>
            <person name="Sun H."/>
            <person name="Wang H."/>
        </authorList>
    </citation>
    <scope>NUCLEOTIDE SEQUENCE [LARGE SCALE GENOMIC DNA]</scope>
    <source>
        <strain evidence="1">TB1705</strain>
        <tissue evidence="1">Leaf</tissue>
    </source>
</reference>
<dbReference type="AlphaFoldDB" id="A0A7J7LS14"/>
<keyword evidence="2" id="KW-1185">Reference proteome</keyword>
<gene>
    <name evidence="1" type="ORF">GIB67_016801</name>
</gene>
<sequence length="87" mass="9964">MTKEMLSRGLSKWFTDGKIGLFKDLWNFSRDMRHVLDKKLIKLNAGSLSITPLQLLEKRSFKLTVAFKWGLFLSYTSGIQYATGECG</sequence>
<dbReference type="EMBL" id="JACGCM010002073">
    <property type="protein sequence ID" value="KAF6145340.1"/>
    <property type="molecule type" value="Genomic_DNA"/>
</dbReference>
<dbReference type="Proteomes" id="UP000541444">
    <property type="component" value="Unassembled WGS sequence"/>
</dbReference>